<dbReference type="GO" id="GO:0003677">
    <property type="term" value="F:DNA binding"/>
    <property type="evidence" value="ECO:0007669"/>
    <property type="project" value="InterPro"/>
</dbReference>
<dbReference type="InterPro" id="IPR013762">
    <property type="entry name" value="Integrase-like_cat_sf"/>
</dbReference>
<protein>
    <submittedName>
        <fullName evidence="3">Phage integrase family protein</fullName>
    </submittedName>
</protein>
<sequence length="230" mass="26056">MALVEFEPQKAVGQRSNRIVTLEEIVQGGKRIKGRSARPWHDLSLFYLLFATGARPLEIARLEVRDYLNLDGSIRRVSELRAEVAITNKVRPLYFASTRLDEALAPYLSERLQQKQGLGQAESYRGLDPLSRLFLSATGDGFLITPYGEPGQRRFLCRPILETYRKLFRYAGMRGVTALSVRRTVVARLYERGADEDAVGLILGISERSAVRELLARHKPTIEQLLNELI</sequence>
<dbReference type="AlphaFoldDB" id="A0A1J5PIR0"/>
<dbReference type="SUPFAM" id="SSF56349">
    <property type="entry name" value="DNA breaking-rejoining enzymes"/>
    <property type="match status" value="1"/>
</dbReference>
<dbReference type="InterPro" id="IPR011010">
    <property type="entry name" value="DNA_brk_join_enz"/>
</dbReference>
<name>A0A1J5PIR0_9ZZZZ</name>
<dbReference type="PROSITE" id="PS51898">
    <property type="entry name" value="TYR_RECOMBINASE"/>
    <property type="match status" value="1"/>
</dbReference>
<dbReference type="Gene3D" id="1.10.443.10">
    <property type="entry name" value="Intergrase catalytic core"/>
    <property type="match status" value="1"/>
</dbReference>
<gene>
    <name evidence="3" type="ORF">GALL_507810</name>
</gene>
<evidence type="ECO:0000313" key="3">
    <source>
        <dbReference type="EMBL" id="OIQ67639.1"/>
    </source>
</evidence>
<feature type="domain" description="Tyr recombinase" evidence="2">
    <location>
        <begin position="15"/>
        <end position="230"/>
    </location>
</feature>
<evidence type="ECO:0000259" key="2">
    <source>
        <dbReference type="PROSITE" id="PS51898"/>
    </source>
</evidence>
<dbReference type="Pfam" id="PF00589">
    <property type="entry name" value="Phage_integrase"/>
    <property type="match status" value="1"/>
</dbReference>
<dbReference type="CDD" id="cd00397">
    <property type="entry name" value="DNA_BRE_C"/>
    <property type="match status" value="1"/>
</dbReference>
<dbReference type="InterPro" id="IPR002104">
    <property type="entry name" value="Integrase_catalytic"/>
</dbReference>
<accession>A0A1J5PIR0</accession>
<proteinExistence type="predicted"/>
<keyword evidence="1" id="KW-0233">DNA recombination</keyword>
<reference evidence="3" key="1">
    <citation type="submission" date="2016-10" db="EMBL/GenBank/DDBJ databases">
        <title>Sequence of Gallionella enrichment culture.</title>
        <authorList>
            <person name="Poehlein A."/>
            <person name="Muehling M."/>
            <person name="Daniel R."/>
        </authorList>
    </citation>
    <scope>NUCLEOTIDE SEQUENCE</scope>
</reference>
<organism evidence="3">
    <name type="scientific">mine drainage metagenome</name>
    <dbReference type="NCBI Taxonomy" id="410659"/>
    <lineage>
        <taxon>unclassified sequences</taxon>
        <taxon>metagenomes</taxon>
        <taxon>ecological metagenomes</taxon>
    </lineage>
</organism>
<dbReference type="GO" id="GO:0006310">
    <property type="term" value="P:DNA recombination"/>
    <property type="evidence" value="ECO:0007669"/>
    <property type="project" value="UniProtKB-KW"/>
</dbReference>
<comment type="caution">
    <text evidence="3">The sequence shown here is derived from an EMBL/GenBank/DDBJ whole genome shotgun (WGS) entry which is preliminary data.</text>
</comment>
<dbReference type="EMBL" id="MLJW01005800">
    <property type="protein sequence ID" value="OIQ67639.1"/>
    <property type="molecule type" value="Genomic_DNA"/>
</dbReference>
<dbReference type="GO" id="GO:0015074">
    <property type="term" value="P:DNA integration"/>
    <property type="evidence" value="ECO:0007669"/>
    <property type="project" value="InterPro"/>
</dbReference>
<evidence type="ECO:0000256" key="1">
    <source>
        <dbReference type="ARBA" id="ARBA00023172"/>
    </source>
</evidence>